<reference evidence="1 2" key="1">
    <citation type="submission" date="2020-08" db="EMBL/GenBank/DDBJ databases">
        <title>Genomic Encyclopedia of Type Strains, Phase IV (KMG-IV): sequencing the most valuable type-strain genomes for metagenomic binning, comparative biology and taxonomic classification.</title>
        <authorList>
            <person name="Goeker M."/>
        </authorList>
    </citation>
    <scope>NUCLEOTIDE SEQUENCE [LARGE SCALE GENOMIC DNA]</scope>
    <source>
        <strain evidence="1 2">DSM 23562</strain>
    </source>
</reference>
<name>A0A7W9SRF0_ARMRO</name>
<proteinExistence type="predicted"/>
<sequence>MQCWEYGRFVAGAATRRWSDGAPVVVVKQLEKTQSVSGYTDSLYDVTVAGQPKTLWGGELANALYPLSDGRVFLTRVVGTGTGKLRQLEARLHQGGSVLRFPAIEVQENDRFGYSLGVLASAGRGLRDVERLFRLKFTYEACDYPNGEVILLQRGNQLVLGPRALSSTGEVGSRTYKLVFPHDSSGRPNQIREVATLTERSEKGTVLRQKTTITTYHWTGSRVIK</sequence>
<protein>
    <submittedName>
        <fullName evidence="1">Uncharacterized protein</fullName>
    </submittedName>
</protein>
<organism evidence="1 2">
    <name type="scientific">Armatimonas rosea</name>
    <dbReference type="NCBI Taxonomy" id="685828"/>
    <lineage>
        <taxon>Bacteria</taxon>
        <taxon>Bacillati</taxon>
        <taxon>Armatimonadota</taxon>
        <taxon>Armatimonadia</taxon>
        <taxon>Armatimonadales</taxon>
        <taxon>Armatimonadaceae</taxon>
        <taxon>Armatimonas</taxon>
    </lineage>
</organism>
<dbReference type="AlphaFoldDB" id="A0A7W9SRF0"/>
<gene>
    <name evidence="1" type="ORF">HNQ39_003222</name>
</gene>
<dbReference type="RefSeq" id="WP_184198321.1">
    <property type="nucleotide sequence ID" value="NZ_JACHGW010000003.1"/>
</dbReference>
<keyword evidence="2" id="KW-1185">Reference proteome</keyword>
<accession>A0A7W9SRF0</accession>
<dbReference type="Proteomes" id="UP000520814">
    <property type="component" value="Unassembled WGS sequence"/>
</dbReference>
<dbReference type="EMBL" id="JACHGW010000003">
    <property type="protein sequence ID" value="MBB6051412.1"/>
    <property type="molecule type" value="Genomic_DNA"/>
</dbReference>
<comment type="caution">
    <text evidence="1">The sequence shown here is derived from an EMBL/GenBank/DDBJ whole genome shotgun (WGS) entry which is preliminary data.</text>
</comment>
<evidence type="ECO:0000313" key="1">
    <source>
        <dbReference type="EMBL" id="MBB6051412.1"/>
    </source>
</evidence>
<evidence type="ECO:0000313" key="2">
    <source>
        <dbReference type="Proteomes" id="UP000520814"/>
    </source>
</evidence>